<dbReference type="Pfam" id="PF00072">
    <property type="entry name" value="Response_reg"/>
    <property type="match status" value="1"/>
</dbReference>
<keyword evidence="4" id="KW-1185">Reference proteome</keyword>
<keyword evidence="1" id="KW-0597">Phosphoprotein</keyword>
<evidence type="ECO:0000256" key="1">
    <source>
        <dbReference type="PROSITE-ProRule" id="PRU00169"/>
    </source>
</evidence>
<feature type="modified residue" description="4-aspartylphosphate" evidence="1">
    <location>
        <position position="62"/>
    </location>
</feature>
<dbReference type="InterPro" id="IPR001789">
    <property type="entry name" value="Sig_transdc_resp-reg_receiver"/>
</dbReference>
<dbReference type="SMART" id="SM00448">
    <property type="entry name" value="REC"/>
    <property type="match status" value="1"/>
</dbReference>
<dbReference type="EMBL" id="JBHSQB010000003">
    <property type="protein sequence ID" value="MFC6095398.1"/>
    <property type="molecule type" value="Genomic_DNA"/>
</dbReference>
<dbReference type="InterPro" id="IPR011006">
    <property type="entry name" value="CheY-like_superfamily"/>
</dbReference>
<organism evidence="3 4">
    <name type="scientific">Flavobacterium qiangtangense</name>
    <dbReference type="NCBI Taxonomy" id="1442595"/>
    <lineage>
        <taxon>Bacteria</taxon>
        <taxon>Pseudomonadati</taxon>
        <taxon>Bacteroidota</taxon>
        <taxon>Flavobacteriia</taxon>
        <taxon>Flavobacteriales</taxon>
        <taxon>Flavobacteriaceae</taxon>
        <taxon>Flavobacterium</taxon>
    </lineage>
</organism>
<dbReference type="InterPro" id="IPR052893">
    <property type="entry name" value="TCS_response_regulator"/>
</dbReference>
<dbReference type="SUPFAM" id="SSF52172">
    <property type="entry name" value="CheY-like"/>
    <property type="match status" value="1"/>
</dbReference>
<comment type="caution">
    <text evidence="3">The sequence shown here is derived from an EMBL/GenBank/DDBJ whole genome shotgun (WGS) entry which is preliminary data.</text>
</comment>
<dbReference type="PANTHER" id="PTHR44520">
    <property type="entry name" value="RESPONSE REGULATOR RCP1-RELATED"/>
    <property type="match status" value="1"/>
</dbReference>
<sequence length="150" mass="16685">MLYGIDRVMAVLVDDDPNDRDLFKDAFSSLRVKSTLALLKDGEEALEFFSTAAELPHILFLDLNMPRVGGMEVLKVLRSDPKFSSLPIAIYSTSNAESHIESSLSFGANLCIVKTNSFEKLKSAIESALKIQWRYATSAFDIANYVMVIN</sequence>
<evidence type="ECO:0000259" key="2">
    <source>
        <dbReference type="PROSITE" id="PS50110"/>
    </source>
</evidence>
<name>A0ABW1PIF4_9FLAO</name>
<evidence type="ECO:0000313" key="4">
    <source>
        <dbReference type="Proteomes" id="UP001596287"/>
    </source>
</evidence>
<reference evidence="4" key="1">
    <citation type="journal article" date="2019" name="Int. J. Syst. Evol. Microbiol.">
        <title>The Global Catalogue of Microorganisms (GCM) 10K type strain sequencing project: providing services to taxonomists for standard genome sequencing and annotation.</title>
        <authorList>
            <consortium name="The Broad Institute Genomics Platform"/>
            <consortium name="The Broad Institute Genome Sequencing Center for Infectious Disease"/>
            <person name="Wu L."/>
            <person name="Ma J."/>
        </authorList>
    </citation>
    <scope>NUCLEOTIDE SEQUENCE [LARGE SCALE GENOMIC DNA]</scope>
    <source>
        <strain evidence="4">CCUG 49679</strain>
    </source>
</reference>
<protein>
    <submittedName>
        <fullName evidence="3">Response regulator</fullName>
    </submittedName>
</protein>
<proteinExistence type="predicted"/>
<dbReference type="PROSITE" id="PS50110">
    <property type="entry name" value="RESPONSE_REGULATORY"/>
    <property type="match status" value="1"/>
</dbReference>
<evidence type="ECO:0000313" key="3">
    <source>
        <dbReference type="EMBL" id="MFC6095398.1"/>
    </source>
</evidence>
<gene>
    <name evidence="3" type="ORF">ACFPVY_01965</name>
</gene>
<dbReference type="Gene3D" id="3.40.50.2300">
    <property type="match status" value="1"/>
</dbReference>
<accession>A0ABW1PIF4</accession>
<dbReference type="Proteomes" id="UP001596287">
    <property type="component" value="Unassembled WGS sequence"/>
</dbReference>
<dbReference type="RefSeq" id="WP_379790018.1">
    <property type="nucleotide sequence ID" value="NZ_JBHSQB010000003.1"/>
</dbReference>
<feature type="domain" description="Response regulatory" evidence="2">
    <location>
        <begin position="9"/>
        <end position="129"/>
    </location>
</feature>